<dbReference type="EMBL" id="LNYL01000042">
    <property type="protein sequence ID" value="KTD25985.1"/>
    <property type="molecule type" value="Genomic_DNA"/>
</dbReference>
<keyword evidence="5 8" id="KW-0812">Transmembrane</keyword>
<dbReference type="GO" id="GO:0009103">
    <property type="term" value="P:lipopolysaccharide biosynthetic process"/>
    <property type="evidence" value="ECO:0007669"/>
    <property type="project" value="TreeGrafter"/>
</dbReference>
<keyword evidence="4 10" id="KW-0808">Transferase</keyword>
<organism evidence="10 11">
    <name type="scientific">Legionella maceachernii</name>
    <dbReference type="NCBI Taxonomy" id="466"/>
    <lineage>
        <taxon>Bacteria</taxon>
        <taxon>Pseudomonadati</taxon>
        <taxon>Pseudomonadota</taxon>
        <taxon>Gammaproteobacteria</taxon>
        <taxon>Legionellales</taxon>
        <taxon>Legionellaceae</taxon>
        <taxon>Legionella</taxon>
    </lineage>
</organism>
<dbReference type="OrthoDB" id="9775035at2"/>
<comment type="subcellular location">
    <subcellularLocation>
        <location evidence="1">Cell membrane</location>
        <topology evidence="1">Multi-pass membrane protein</topology>
    </subcellularLocation>
</comment>
<feature type="transmembrane region" description="Helical" evidence="8">
    <location>
        <begin position="296"/>
        <end position="316"/>
    </location>
</feature>
<dbReference type="GO" id="GO:0010041">
    <property type="term" value="P:response to iron(III) ion"/>
    <property type="evidence" value="ECO:0007669"/>
    <property type="project" value="TreeGrafter"/>
</dbReference>
<feature type="transmembrane region" description="Helical" evidence="8">
    <location>
        <begin position="413"/>
        <end position="434"/>
    </location>
</feature>
<keyword evidence="6 8" id="KW-1133">Transmembrane helix</keyword>
<evidence type="ECO:0000256" key="4">
    <source>
        <dbReference type="ARBA" id="ARBA00022679"/>
    </source>
</evidence>
<feature type="transmembrane region" description="Helical" evidence="8">
    <location>
        <begin position="245"/>
        <end position="263"/>
    </location>
</feature>
<proteinExistence type="predicted"/>
<evidence type="ECO:0000313" key="10">
    <source>
        <dbReference type="EMBL" id="KTD25985.1"/>
    </source>
</evidence>
<feature type="domain" description="Glycosyltransferase RgtA/B/C/D-like" evidence="9">
    <location>
        <begin position="93"/>
        <end position="259"/>
    </location>
</feature>
<protein>
    <submittedName>
        <fullName evidence="10">Dolichyl-phosphate-mannose-protein mannosyltransferase</fullName>
    </submittedName>
</protein>
<evidence type="ECO:0000256" key="6">
    <source>
        <dbReference type="ARBA" id="ARBA00022989"/>
    </source>
</evidence>
<keyword evidence="3 10" id="KW-0328">Glycosyltransferase</keyword>
<feature type="transmembrane region" description="Helical" evidence="8">
    <location>
        <begin position="352"/>
        <end position="369"/>
    </location>
</feature>
<dbReference type="GO" id="GO:0005886">
    <property type="term" value="C:plasma membrane"/>
    <property type="evidence" value="ECO:0007669"/>
    <property type="project" value="UniProtKB-SubCell"/>
</dbReference>
<evidence type="ECO:0000256" key="7">
    <source>
        <dbReference type="ARBA" id="ARBA00023136"/>
    </source>
</evidence>
<evidence type="ECO:0000256" key="5">
    <source>
        <dbReference type="ARBA" id="ARBA00022692"/>
    </source>
</evidence>
<evidence type="ECO:0000256" key="8">
    <source>
        <dbReference type="SAM" id="Phobius"/>
    </source>
</evidence>
<feature type="transmembrane region" description="Helical" evidence="8">
    <location>
        <begin position="200"/>
        <end position="233"/>
    </location>
</feature>
<dbReference type="PANTHER" id="PTHR33908">
    <property type="entry name" value="MANNOSYLTRANSFERASE YKCB-RELATED"/>
    <property type="match status" value="1"/>
</dbReference>
<feature type="transmembrane region" description="Helical" evidence="8">
    <location>
        <begin position="36"/>
        <end position="55"/>
    </location>
</feature>
<feature type="transmembrane region" description="Helical" evidence="8">
    <location>
        <begin position="441"/>
        <end position="461"/>
    </location>
</feature>
<feature type="transmembrane region" description="Helical" evidence="8">
    <location>
        <begin position="328"/>
        <end position="346"/>
    </location>
</feature>
<evidence type="ECO:0000259" key="9">
    <source>
        <dbReference type="Pfam" id="PF13231"/>
    </source>
</evidence>
<dbReference type="InterPro" id="IPR038731">
    <property type="entry name" value="RgtA/B/C-like"/>
</dbReference>
<evidence type="ECO:0000256" key="1">
    <source>
        <dbReference type="ARBA" id="ARBA00004651"/>
    </source>
</evidence>
<sequence>MQLSYCTQFILQYLEYILLAHRLFMLTMKVMTLPKLTHYLLLTLFSLLLLLPGIVKMPVMDRDEAHFAQASRQMVQTGNYFQIRFQETTRFRKPPGINWLQAASVKLFSNPDANIIWPYRIPSLLGALISILLTYFFSRRFLGQTVAVLAAVMLASTLLLVVESHMAVIDASLLSSVVLMQGALWIIYQAGIEGKRVHWGWAACFWLAMTYGLVLKGVTPLVGILSIIALCLVERRIAWLRNLQVMKGVLVFIALSLAWIIMVNEAEHSNYLLQVIHRDLLPKLKGGHESHGKPPLFHLLILPLTFWPASLFLWQAGVHAVKHRREKVIKFLLAWIIPTWIFFELMPTKLPQYVLPTFPAIALLCALAIQGDNHDKKPGKWLHLLQVLWVVLSTGLALSFVSLPYLVMQQFTLASVALCISIVVLSVIAARFAWNGIYRQAYLTTLLIALISYSLIFTALLPQLKPVWLTSNLVQLVNGKAIADDKPLLVVGFDEPSLVFNLNTKSVQFVNGVLAGQILQSDPSRIAIVEANHFAHWENSFMDLAILGRIKGFNYSKGHWVELFLIGQQKPGVSHVTL</sequence>
<keyword evidence="11" id="KW-1185">Reference proteome</keyword>
<evidence type="ECO:0000256" key="3">
    <source>
        <dbReference type="ARBA" id="ARBA00022676"/>
    </source>
</evidence>
<comment type="caution">
    <text evidence="10">The sequence shown here is derived from an EMBL/GenBank/DDBJ whole genome shotgun (WGS) entry which is preliminary data.</text>
</comment>
<feature type="transmembrane region" description="Helical" evidence="8">
    <location>
        <begin position="381"/>
        <end position="407"/>
    </location>
</feature>
<gene>
    <name evidence="10" type="ORF">Lmac_1756</name>
</gene>
<keyword evidence="2" id="KW-1003">Cell membrane</keyword>
<reference evidence="10 11" key="1">
    <citation type="submission" date="2015-11" db="EMBL/GenBank/DDBJ databases">
        <title>Genomic analysis of 38 Legionella species identifies large and diverse effector repertoires.</title>
        <authorList>
            <person name="Burstein D."/>
            <person name="Amaro F."/>
            <person name="Zusman T."/>
            <person name="Lifshitz Z."/>
            <person name="Cohen O."/>
            <person name="Gilbert J.A."/>
            <person name="Pupko T."/>
            <person name="Shuman H.A."/>
            <person name="Segal G."/>
        </authorList>
    </citation>
    <scope>NUCLEOTIDE SEQUENCE [LARGE SCALE GENOMIC DNA]</scope>
    <source>
        <strain evidence="10 11">PX-1-G2-E2</strain>
    </source>
</reference>
<name>A0A0W0W146_9GAMM</name>
<feature type="transmembrane region" description="Helical" evidence="8">
    <location>
        <begin position="116"/>
        <end position="135"/>
    </location>
</feature>
<dbReference type="PANTHER" id="PTHR33908:SF3">
    <property type="entry name" value="UNDECAPRENYL PHOSPHATE-ALPHA-4-AMINO-4-DEOXY-L-ARABINOSE ARABINOSYL TRANSFERASE"/>
    <property type="match status" value="1"/>
</dbReference>
<dbReference type="Proteomes" id="UP000054908">
    <property type="component" value="Unassembled WGS sequence"/>
</dbReference>
<dbReference type="Pfam" id="PF13231">
    <property type="entry name" value="PMT_2"/>
    <property type="match status" value="1"/>
</dbReference>
<dbReference type="PATRIC" id="fig|466.6.peg.1846"/>
<feature type="transmembrane region" description="Helical" evidence="8">
    <location>
        <begin position="141"/>
        <end position="161"/>
    </location>
</feature>
<dbReference type="STRING" id="466.Lmac_1756"/>
<dbReference type="AlphaFoldDB" id="A0A0W0W146"/>
<dbReference type="GO" id="GO:0016763">
    <property type="term" value="F:pentosyltransferase activity"/>
    <property type="evidence" value="ECO:0007669"/>
    <property type="project" value="TreeGrafter"/>
</dbReference>
<evidence type="ECO:0000256" key="2">
    <source>
        <dbReference type="ARBA" id="ARBA00022475"/>
    </source>
</evidence>
<accession>A0A0W0W146</accession>
<keyword evidence="7 8" id="KW-0472">Membrane</keyword>
<evidence type="ECO:0000313" key="11">
    <source>
        <dbReference type="Proteomes" id="UP000054908"/>
    </source>
</evidence>
<dbReference type="InterPro" id="IPR050297">
    <property type="entry name" value="LipidA_mod_glycosyltrf_83"/>
</dbReference>